<proteinExistence type="predicted"/>
<feature type="repeat" description="WD" evidence="3">
    <location>
        <begin position="252"/>
        <end position="277"/>
    </location>
</feature>
<dbReference type="PANTHER" id="PTHR10971">
    <property type="entry name" value="MRNA EXPORT FACTOR AND BUB3"/>
    <property type="match status" value="1"/>
</dbReference>
<dbReference type="InterPro" id="IPR020472">
    <property type="entry name" value="WD40_PAC1"/>
</dbReference>
<evidence type="ECO:0000256" key="1">
    <source>
        <dbReference type="ARBA" id="ARBA00022574"/>
    </source>
</evidence>
<gene>
    <name evidence="4" type="primary">BUB3</name>
    <name evidence="4" type="ORF">TR134321</name>
</gene>
<keyword evidence="1 3" id="KW-0853">WD repeat</keyword>
<dbReference type="InterPro" id="IPR036322">
    <property type="entry name" value="WD40_repeat_dom_sf"/>
</dbReference>
<dbReference type="EMBL" id="GEEE01020115">
    <property type="protein sequence ID" value="JAP43110.1"/>
    <property type="molecule type" value="Transcribed_RNA"/>
</dbReference>
<reference evidence="4" key="1">
    <citation type="submission" date="2016-01" db="EMBL/GenBank/DDBJ databases">
        <title>Reference transcriptome for the parasite Schistocephalus solidus: insights into the molecular evolution of parasitism.</title>
        <authorList>
            <person name="Hebert F.O."/>
            <person name="Grambauer S."/>
            <person name="Barber I."/>
            <person name="Landry C.R."/>
            <person name="Aubin-Horth N."/>
        </authorList>
    </citation>
    <scope>NUCLEOTIDE SEQUENCE</scope>
</reference>
<evidence type="ECO:0000313" key="4">
    <source>
        <dbReference type="EMBL" id="JAP43110.1"/>
    </source>
</evidence>
<sequence length="355" mass="39085">MPPAVTSGPQLKLSNPPTDTISAVHFQPGKGAEFLIASSWDCSVRLYDVTSGGQRTSFEHKTPVLASCFTDAVHTVSGSLEGEFKYFDCNTSQVTHLGRCARAISASLYNPTIQAPVTGSWDQTVRIWDTRAASGDSTNDATGGAVSVHKQPDSVYTMDSIQHQLVVGTAGRHVLTWDLRQMSAPIEQQESTLRYQTRCIRCFPNGQGYVLSSIEGRVAVRMFDKSQETQKMSYVFKCHRVKDDKVETIYPVLSISFHRRYNTFATGGSDGVVNTWDGFNRKWLAQFEKYPTSISSLDFSEDGTQLAIASSYMFEYGDIPNPPEPAIFIRTVADSEVKRKQTAPAATATTLASSK</sequence>
<dbReference type="PRINTS" id="PR00320">
    <property type="entry name" value="GPROTEINBRPT"/>
</dbReference>
<name>A0A0X3NVB7_SCHSO</name>
<organism evidence="4">
    <name type="scientific">Schistocephalus solidus</name>
    <name type="common">Tapeworm</name>
    <dbReference type="NCBI Taxonomy" id="70667"/>
    <lineage>
        <taxon>Eukaryota</taxon>
        <taxon>Metazoa</taxon>
        <taxon>Spiralia</taxon>
        <taxon>Lophotrochozoa</taxon>
        <taxon>Platyhelminthes</taxon>
        <taxon>Cestoda</taxon>
        <taxon>Eucestoda</taxon>
        <taxon>Diphyllobothriidea</taxon>
        <taxon>Diphyllobothriidae</taxon>
        <taxon>Schistocephalus</taxon>
    </lineage>
</organism>
<dbReference type="InterPro" id="IPR015943">
    <property type="entry name" value="WD40/YVTN_repeat-like_dom_sf"/>
</dbReference>
<dbReference type="InterPro" id="IPR001680">
    <property type="entry name" value="WD40_rpt"/>
</dbReference>
<dbReference type="SMART" id="SM00320">
    <property type="entry name" value="WD40"/>
    <property type="match status" value="5"/>
</dbReference>
<evidence type="ECO:0000256" key="3">
    <source>
        <dbReference type="PROSITE-ProRule" id="PRU00221"/>
    </source>
</evidence>
<protein>
    <submittedName>
        <fullName evidence="4">Mitotic checkpoint protein BUB3</fullName>
    </submittedName>
</protein>
<dbReference type="AlphaFoldDB" id="A0A0X3NVB7"/>
<dbReference type="SUPFAM" id="SSF50978">
    <property type="entry name" value="WD40 repeat-like"/>
    <property type="match status" value="1"/>
</dbReference>
<dbReference type="PROSITE" id="PS50082">
    <property type="entry name" value="WD_REPEATS_2"/>
    <property type="match status" value="2"/>
</dbReference>
<accession>A0A0X3NVB7</accession>
<feature type="repeat" description="WD" evidence="3">
    <location>
        <begin position="117"/>
        <end position="138"/>
    </location>
</feature>
<dbReference type="Pfam" id="PF00400">
    <property type="entry name" value="WD40"/>
    <property type="match status" value="3"/>
</dbReference>
<dbReference type="Gene3D" id="2.130.10.10">
    <property type="entry name" value="YVTN repeat-like/Quinoprotein amine dehydrogenase"/>
    <property type="match status" value="1"/>
</dbReference>
<evidence type="ECO:0000256" key="2">
    <source>
        <dbReference type="ARBA" id="ARBA00022737"/>
    </source>
</evidence>
<keyword evidence="2" id="KW-0677">Repeat</keyword>